<comment type="caution">
    <text evidence="1">The sequence shown here is derived from an EMBL/GenBank/DDBJ whole genome shotgun (WGS) entry which is preliminary data.</text>
</comment>
<proteinExistence type="predicted"/>
<keyword evidence="2" id="KW-1185">Reference proteome</keyword>
<dbReference type="EMBL" id="CM042041">
    <property type="protein sequence ID" value="KAI3714242.1"/>
    <property type="molecule type" value="Genomic_DNA"/>
</dbReference>
<reference evidence="2" key="1">
    <citation type="journal article" date="2022" name="Mol. Ecol. Resour.">
        <title>The genomes of chicory, endive, great burdock and yacon provide insights into Asteraceae palaeo-polyploidization history and plant inulin production.</title>
        <authorList>
            <person name="Fan W."/>
            <person name="Wang S."/>
            <person name="Wang H."/>
            <person name="Wang A."/>
            <person name="Jiang F."/>
            <person name="Liu H."/>
            <person name="Zhao H."/>
            <person name="Xu D."/>
            <person name="Zhang Y."/>
        </authorList>
    </citation>
    <scope>NUCLEOTIDE SEQUENCE [LARGE SCALE GENOMIC DNA]</scope>
    <source>
        <strain evidence="2">cv. Yunnan</strain>
    </source>
</reference>
<protein>
    <submittedName>
        <fullName evidence="1">Uncharacterized protein</fullName>
    </submittedName>
</protein>
<sequence length="252" mass="28991">MHPSLIIISYLLIIPMTKMCEMKLLGSAGSAFVTRVKFVLQLKSIEYVYIEEDLCNKSELLLTSNPVFQRVPVLFHSNGQPMTESLAIMEYLDELKPDVHPLLPSDPSDRVQCRVLAYTFDTLCYPWMKEFMLTREKERREELKQMLVQGSVMLEEAFVKFSKGKTFFGGDDIGYLDIVVGGFLGWIKFYEVVFNFKVIEEARNPRLAEWEKSMWSHEVARSVIPSHEIHMKFLNMLIGRLPPLPVSASDAA</sequence>
<dbReference type="Proteomes" id="UP001056120">
    <property type="component" value="Linkage Group LG24"/>
</dbReference>
<organism evidence="1 2">
    <name type="scientific">Smallanthus sonchifolius</name>
    <dbReference type="NCBI Taxonomy" id="185202"/>
    <lineage>
        <taxon>Eukaryota</taxon>
        <taxon>Viridiplantae</taxon>
        <taxon>Streptophyta</taxon>
        <taxon>Embryophyta</taxon>
        <taxon>Tracheophyta</taxon>
        <taxon>Spermatophyta</taxon>
        <taxon>Magnoliopsida</taxon>
        <taxon>eudicotyledons</taxon>
        <taxon>Gunneridae</taxon>
        <taxon>Pentapetalae</taxon>
        <taxon>asterids</taxon>
        <taxon>campanulids</taxon>
        <taxon>Asterales</taxon>
        <taxon>Asteraceae</taxon>
        <taxon>Asteroideae</taxon>
        <taxon>Heliantheae alliance</taxon>
        <taxon>Millerieae</taxon>
        <taxon>Smallanthus</taxon>
    </lineage>
</organism>
<evidence type="ECO:0000313" key="2">
    <source>
        <dbReference type="Proteomes" id="UP001056120"/>
    </source>
</evidence>
<gene>
    <name evidence="1" type="ORF">L1987_72839</name>
</gene>
<name>A0ACB9AVS0_9ASTR</name>
<evidence type="ECO:0000313" key="1">
    <source>
        <dbReference type="EMBL" id="KAI3714242.1"/>
    </source>
</evidence>
<accession>A0ACB9AVS0</accession>
<reference evidence="1 2" key="2">
    <citation type="journal article" date="2022" name="Mol. Ecol. Resour.">
        <title>The genomes of chicory, endive, great burdock and yacon provide insights into Asteraceae paleo-polyploidization history and plant inulin production.</title>
        <authorList>
            <person name="Fan W."/>
            <person name="Wang S."/>
            <person name="Wang H."/>
            <person name="Wang A."/>
            <person name="Jiang F."/>
            <person name="Liu H."/>
            <person name="Zhao H."/>
            <person name="Xu D."/>
            <person name="Zhang Y."/>
        </authorList>
    </citation>
    <scope>NUCLEOTIDE SEQUENCE [LARGE SCALE GENOMIC DNA]</scope>
    <source>
        <strain evidence="2">cv. Yunnan</strain>
        <tissue evidence="1">Leaves</tissue>
    </source>
</reference>